<gene>
    <name evidence="1" type="ORF">CCMP2556_LOCUS3011</name>
</gene>
<name>A0ABP0HT94_9DINO</name>
<evidence type="ECO:0000313" key="2">
    <source>
        <dbReference type="Proteomes" id="UP001642484"/>
    </source>
</evidence>
<evidence type="ECO:0008006" key="3">
    <source>
        <dbReference type="Google" id="ProtNLM"/>
    </source>
</evidence>
<proteinExistence type="predicted"/>
<protein>
    <recommendedName>
        <fullName evidence="3">Coatomer subunit zeta</fullName>
    </recommendedName>
</protein>
<dbReference type="EMBL" id="CAXAMN010001137">
    <property type="protein sequence ID" value="CAK8992811.1"/>
    <property type="molecule type" value="Genomic_DNA"/>
</dbReference>
<comment type="caution">
    <text evidence="1">The sequence shown here is derived from an EMBL/GenBank/DDBJ whole genome shotgun (WGS) entry which is preliminary data.</text>
</comment>
<sequence length="119" mass="12633">MANFQVLRLLARARLGVRDSGGLELVLSTDELRGFFASQASSSATTQSAALQQGQRSVQGLLASAEEEGAEFIRYTASGMVYSLQIVLLLVDGIVQTVGNEPSQRNVSGVCLRGTLLCL</sequence>
<dbReference type="Proteomes" id="UP001642484">
    <property type="component" value="Unassembled WGS sequence"/>
</dbReference>
<evidence type="ECO:0000313" key="1">
    <source>
        <dbReference type="EMBL" id="CAK8992811.1"/>
    </source>
</evidence>
<keyword evidence="2" id="KW-1185">Reference proteome</keyword>
<organism evidence="1 2">
    <name type="scientific">Durusdinium trenchii</name>
    <dbReference type="NCBI Taxonomy" id="1381693"/>
    <lineage>
        <taxon>Eukaryota</taxon>
        <taxon>Sar</taxon>
        <taxon>Alveolata</taxon>
        <taxon>Dinophyceae</taxon>
        <taxon>Suessiales</taxon>
        <taxon>Symbiodiniaceae</taxon>
        <taxon>Durusdinium</taxon>
    </lineage>
</organism>
<accession>A0ABP0HT94</accession>
<reference evidence="1 2" key="1">
    <citation type="submission" date="2024-02" db="EMBL/GenBank/DDBJ databases">
        <authorList>
            <person name="Chen Y."/>
            <person name="Shah S."/>
            <person name="Dougan E. K."/>
            <person name="Thang M."/>
            <person name="Chan C."/>
        </authorList>
    </citation>
    <scope>NUCLEOTIDE SEQUENCE [LARGE SCALE GENOMIC DNA]</scope>
</reference>